<organism evidence="1 2">
    <name type="scientific">Streptomyces avermitilis (strain ATCC 31267 / DSM 46492 / JCM 5070 / NBRC 14893 / NCIMB 12804 / NRRL 8165 / MA-4680)</name>
    <dbReference type="NCBI Taxonomy" id="227882"/>
    <lineage>
        <taxon>Bacteria</taxon>
        <taxon>Bacillati</taxon>
        <taxon>Actinomycetota</taxon>
        <taxon>Actinomycetes</taxon>
        <taxon>Kitasatosporales</taxon>
        <taxon>Streptomycetaceae</taxon>
        <taxon>Streptomyces</taxon>
    </lineage>
</organism>
<dbReference type="Proteomes" id="UP000000428">
    <property type="component" value="Chromosome"/>
</dbReference>
<reference evidence="1 2" key="1">
    <citation type="journal article" date="2001" name="Proc. Natl. Acad. Sci. U.S.A.">
        <title>Genome sequence of an industrial microorganism Streptomyces avermitilis: deducing the ability of producing secondary metabolites.</title>
        <authorList>
            <person name="Omura S."/>
            <person name="Ikeda H."/>
            <person name="Ishikawa J."/>
            <person name="Hanamoto A."/>
            <person name="Takahashi C."/>
            <person name="Shinose M."/>
            <person name="Takahashi Y."/>
            <person name="Horikawa H."/>
            <person name="Nakazawa H."/>
            <person name="Osonoe T."/>
            <person name="Kikuchi H."/>
            <person name="Shiba T."/>
            <person name="Sakaki Y."/>
            <person name="Hattori M."/>
        </authorList>
    </citation>
    <scope>NUCLEOTIDE SEQUENCE [LARGE SCALE GENOMIC DNA]</scope>
    <source>
        <strain evidence="2">ATCC 31267 / DSM 46492 / JCM 5070 / NBRC 14893 / NCIMB 12804 / NRRL 8165 / MA-4680</strain>
    </source>
</reference>
<dbReference type="HOGENOM" id="CLU_034360_0_0_11"/>
<accession>Q82J57</accession>
<proteinExistence type="predicted"/>
<name>Q82J57_STRAW</name>
<protein>
    <recommendedName>
        <fullName evidence="3">DGQHR domain-containing protein</fullName>
    </recommendedName>
</protein>
<evidence type="ECO:0000313" key="2">
    <source>
        <dbReference type="Proteomes" id="UP000000428"/>
    </source>
</evidence>
<dbReference type="AlphaFoldDB" id="Q82J57"/>
<keyword evidence="2" id="KW-1185">Reference proteome</keyword>
<gene>
    <name evidence="1" type="ORF">SAVERM_2925</name>
</gene>
<evidence type="ECO:0000313" key="1">
    <source>
        <dbReference type="EMBL" id="BAC70636.1"/>
    </source>
</evidence>
<sequence>MHHPGWLSSRPKRTSLTRRCIRSPAAVDPQGGGNAVVTIRRAYDAFRTFQTSDSKPLILFSAPAVEIEKWSGVPERRRLAGEETAGFQREQDPARVRELAKFFKDDRNVAQNPLLGALQDATKVHFKEKTPGSPFGRLEIEYEDYSKVPLRDLLQRLTERLEERVGALNDSIVDERKVALLLERESERAEPSGLAEDEQIEEVSNDDRDEVIADNEGGDVNTALLAEETHLVDFYVELKARMRVLQHLGVDDADEIQGFTKAALLGYLKPVVLVDGQHRLRGAVLSAEQLADTPAAEEAVMESVQAGLDPGEAEKQVLLKKSRHLPVSLLMDSSPSEHVFQFVIVNQKAVLMGSALLGTIISTSLGREELQSVRERLKGAGIQLEDSQAIAYLTRAEDSPFRGLVQTGVDGDRPDLLKWSVLQSLVTIFRKLQGGRPYHERTDYARAWRLEYFPNCGLASGDTLDEKLADWSRPDGPWREIFVRFYVHVRDYFGDTQDLDTYNAWGSTGNSNLFNKISLTILACDYFDFIYTQGEALETTDDFDRTLQRWLKDGRVSPSYFNRDWRLEKTKKDQLIVKRLWSQNWHEYRKVPANGLPRKFKP</sequence>
<dbReference type="KEGG" id="sma:SAVERM_2925"/>
<reference evidence="1 2" key="3">
    <citation type="journal article" date="2014" name="J. Ind. Microbiol. Biotechnol.">
        <title>Genome mining of the Streptomyces avermitilis genome and development of genome-minimized hosts for heterologous expression of biosynthetic gene clusters.</title>
        <authorList>
            <person name="Ikeda H."/>
            <person name="Shin-ya K."/>
            <person name="Omura S."/>
        </authorList>
    </citation>
    <scope>NUCLEOTIDE SEQUENCE [LARGE SCALE GENOMIC DNA]</scope>
    <source>
        <strain evidence="2">ATCC 31267 / DSM 46492 / JCM 5070 / NBRC 14893 / NCIMB 12804 / NRRL 8165 / MA-4680</strain>
    </source>
</reference>
<reference evidence="1 2" key="2">
    <citation type="journal article" date="2003" name="Nat. Biotechnol.">
        <title>Complete genome sequence and comparative analysis of the industrial microorganism Streptomyces avermitilis.</title>
        <authorList>
            <person name="Ikeda H."/>
            <person name="Ishikawa J."/>
            <person name="Hanamoto A."/>
            <person name="Shinose M."/>
            <person name="Kikuchi H."/>
            <person name="Shiba T."/>
            <person name="Sakaki Y."/>
            <person name="Hattori M."/>
            <person name="Omura S."/>
        </authorList>
    </citation>
    <scope>NUCLEOTIDE SEQUENCE [LARGE SCALE GENOMIC DNA]</scope>
    <source>
        <strain evidence="2">ATCC 31267 / DSM 46492 / JCM 5070 / NBRC 14893 / NCIMB 12804 / NRRL 8165 / MA-4680</strain>
    </source>
</reference>
<evidence type="ECO:0008006" key="3">
    <source>
        <dbReference type="Google" id="ProtNLM"/>
    </source>
</evidence>
<dbReference type="EMBL" id="BA000030">
    <property type="protein sequence ID" value="BAC70636.1"/>
    <property type="molecule type" value="Genomic_DNA"/>
</dbReference>
<dbReference type="eggNOG" id="ENOG50335C0">
    <property type="taxonomic scope" value="Bacteria"/>
</dbReference>